<dbReference type="eggNOG" id="COG0577">
    <property type="taxonomic scope" value="Bacteria"/>
</dbReference>
<feature type="transmembrane region" description="Helical" evidence="6">
    <location>
        <begin position="115"/>
        <end position="137"/>
    </location>
</feature>
<keyword evidence="5 6" id="KW-0472">Membrane</keyword>
<dbReference type="GO" id="GO:0055085">
    <property type="term" value="P:transmembrane transport"/>
    <property type="evidence" value="ECO:0007669"/>
    <property type="project" value="InterPro"/>
</dbReference>
<feature type="transmembrane region" description="Helical" evidence="6">
    <location>
        <begin position="198"/>
        <end position="221"/>
    </location>
</feature>
<comment type="subcellular location">
    <subcellularLocation>
        <location evidence="1">Cell membrane</location>
        <topology evidence="1">Multi-pass membrane protein</topology>
    </subcellularLocation>
</comment>
<evidence type="ECO:0000313" key="9">
    <source>
        <dbReference type="Proteomes" id="UP000016638"/>
    </source>
</evidence>
<accession>U2TV77</accession>
<dbReference type="PANTHER" id="PTHR46795">
    <property type="entry name" value="ABC TRANSPORTER PERMEASE-RELATED-RELATED"/>
    <property type="match status" value="1"/>
</dbReference>
<keyword evidence="3 6" id="KW-0812">Transmembrane</keyword>
<dbReference type="AlphaFoldDB" id="U2TV77"/>
<evidence type="ECO:0000256" key="5">
    <source>
        <dbReference type="ARBA" id="ARBA00023136"/>
    </source>
</evidence>
<dbReference type="InterPro" id="IPR027022">
    <property type="entry name" value="ABC_permease_BceB-typ"/>
</dbReference>
<evidence type="ECO:0000259" key="7">
    <source>
        <dbReference type="Pfam" id="PF02687"/>
    </source>
</evidence>
<sequence>MLARLALRNVRRSARDYGIYFVTILLGVSVFYAFNSIPSQRVLFDLKAADFGVFSTVNEFMGIFSVVVACVLGFLVVYSNRFLIRRRRHEFGMYLLLGMTSGQVARVVLMETVSVGLLSLVVGLGAGIALSQVLSFATAALFQVDMVQYRLVLSGEAIVRTVLCFALIFAVAAAFNVIEVRRCRLATLLSARPDNQRIVMRNPLVSLAAFVVSIVLLVCAYQALIRNGLVEMGDDDFKRATVLMLAGTLLLFWSLSGFVIAVAQHLRRVYCHGLAMFDIRQFASKVNTAFVSLWVICVLLFFAITVFSEGMGLASIFSGDLSESTLFDAGLTANIGLYANSKGAEEYASTNGDIAAYLSSHSSTWNQVVGRTAQVDLWALPDLTYGQLASDSGFDARGTALEASDTFRSMPVQAMSLSHLNAARALAGRAPLTLAPDQYLVDNTSTITAGLASSVVRSDLALTVSGTQLHPAGEVVAQGVQVAQIASETCLLVLPDAVIDTLKAQGGKPFMSFLDIDYREGLDPATADRMLETALGEALPDSRYGAGGEESLAYAWPVSTDLTANTVRAQSMGTKMTATYLAVYIGFVLLVATAAILAVQQLSETSDSTSRYRTLAKIGCDRRMILGSLRRQVLVYFLAPLAVAARHATCAIAVSQRTLFSAFGIDAGPTILMAALATLGIYGMYLVVTYLGCRSVVCGALGRHLLG</sequence>
<dbReference type="STRING" id="1125712.HMPREF1316_1391"/>
<dbReference type="InterPro" id="IPR052536">
    <property type="entry name" value="ABC-4_Integral_Memb_Prot"/>
</dbReference>
<dbReference type="Proteomes" id="UP000016638">
    <property type="component" value="Unassembled WGS sequence"/>
</dbReference>
<dbReference type="PANTHER" id="PTHR46795:SF3">
    <property type="entry name" value="ABC TRANSPORTER PERMEASE"/>
    <property type="match status" value="1"/>
</dbReference>
<reference evidence="8 9" key="1">
    <citation type="submission" date="2013-08" db="EMBL/GenBank/DDBJ databases">
        <authorList>
            <person name="Durkin A.S."/>
            <person name="Haft D.R."/>
            <person name="McCorrison J."/>
            <person name="Torralba M."/>
            <person name="Gillis M."/>
            <person name="Haft D.H."/>
            <person name="Methe B."/>
            <person name="Sutton G."/>
            <person name="Nelson K.E."/>
        </authorList>
    </citation>
    <scope>NUCLEOTIDE SEQUENCE [LARGE SCALE GENOMIC DNA]</scope>
    <source>
        <strain evidence="8 9">F0195</strain>
    </source>
</reference>
<gene>
    <name evidence="8" type="ORF">HMPREF1316_1391</name>
</gene>
<feature type="domain" description="ABC3 transporter permease C-terminal" evidence="7">
    <location>
        <begin position="63"/>
        <end position="181"/>
    </location>
</feature>
<evidence type="ECO:0000256" key="4">
    <source>
        <dbReference type="ARBA" id="ARBA00022989"/>
    </source>
</evidence>
<evidence type="ECO:0000256" key="6">
    <source>
        <dbReference type="SAM" id="Phobius"/>
    </source>
</evidence>
<feature type="transmembrane region" description="Helical" evidence="6">
    <location>
        <begin position="633"/>
        <end position="655"/>
    </location>
</feature>
<evidence type="ECO:0000256" key="2">
    <source>
        <dbReference type="ARBA" id="ARBA00022475"/>
    </source>
</evidence>
<evidence type="ECO:0000256" key="1">
    <source>
        <dbReference type="ARBA" id="ARBA00004651"/>
    </source>
</evidence>
<feature type="transmembrane region" description="Helical" evidence="6">
    <location>
        <begin position="667"/>
        <end position="688"/>
    </location>
</feature>
<evidence type="ECO:0000256" key="3">
    <source>
        <dbReference type="ARBA" id="ARBA00022692"/>
    </source>
</evidence>
<dbReference type="GO" id="GO:0005886">
    <property type="term" value="C:plasma membrane"/>
    <property type="evidence" value="ECO:0007669"/>
    <property type="project" value="UniProtKB-SubCell"/>
</dbReference>
<feature type="transmembrane region" description="Helical" evidence="6">
    <location>
        <begin position="242"/>
        <end position="266"/>
    </location>
</feature>
<dbReference type="PIRSF" id="PIRSF018968">
    <property type="entry name" value="ABC_permease_BceB"/>
    <property type="match status" value="1"/>
</dbReference>
<dbReference type="OrthoDB" id="9781780at2"/>
<dbReference type="PATRIC" id="fig|1125712.3.peg.428"/>
<feature type="transmembrane region" description="Helical" evidence="6">
    <location>
        <begin position="60"/>
        <end position="79"/>
    </location>
</feature>
<proteinExistence type="predicted"/>
<protein>
    <submittedName>
        <fullName evidence="8">Efflux ABC transporter, permease protein</fullName>
    </submittedName>
</protein>
<feature type="transmembrane region" description="Helical" evidence="6">
    <location>
        <begin position="578"/>
        <end position="599"/>
    </location>
</feature>
<name>U2TV77_9ACTN</name>
<keyword evidence="2" id="KW-1003">Cell membrane</keyword>
<organism evidence="8 9">
    <name type="scientific">Olsenella profusa F0195</name>
    <dbReference type="NCBI Taxonomy" id="1125712"/>
    <lineage>
        <taxon>Bacteria</taxon>
        <taxon>Bacillati</taxon>
        <taxon>Actinomycetota</taxon>
        <taxon>Coriobacteriia</taxon>
        <taxon>Coriobacteriales</taxon>
        <taxon>Atopobiaceae</taxon>
        <taxon>Olsenella</taxon>
    </lineage>
</organism>
<feature type="transmembrane region" description="Helical" evidence="6">
    <location>
        <begin position="286"/>
        <end position="307"/>
    </location>
</feature>
<comment type="caution">
    <text evidence="8">The sequence shown here is derived from an EMBL/GenBank/DDBJ whole genome shotgun (WGS) entry which is preliminary data.</text>
</comment>
<dbReference type="Pfam" id="PF02687">
    <property type="entry name" value="FtsX"/>
    <property type="match status" value="1"/>
</dbReference>
<dbReference type="EMBL" id="AWEZ01000017">
    <property type="protein sequence ID" value="ERL09978.1"/>
    <property type="molecule type" value="Genomic_DNA"/>
</dbReference>
<keyword evidence="9" id="KW-1185">Reference proteome</keyword>
<feature type="transmembrane region" description="Helical" evidence="6">
    <location>
        <begin position="17"/>
        <end position="34"/>
    </location>
</feature>
<feature type="transmembrane region" description="Helical" evidence="6">
    <location>
        <begin position="157"/>
        <end position="178"/>
    </location>
</feature>
<keyword evidence="4 6" id="KW-1133">Transmembrane helix</keyword>
<dbReference type="InterPro" id="IPR003838">
    <property type="entry name" value="ABC3_permease_C"/>
</dbReference>
<dbReference type="RefSeq" id="WP_021725271.1">
    <property type="nucleotide sequence ID" value="NZ_AWEZ01000017.1"/>
</dbReference>
<evidence type="ECO:0000313" key="8">
    <source>
        <dbReference type="EMBL" id="ERL09978.1"/>
    </source>
</evidence>